<evidence type="ECO:0000313" key="3">
    <source>
        <dbReference type="Proteomes" id="UP000676853"/>
    </source>
</evidence>
<proteinExistence type="predicted"/>
<feature type="compositionally biased region" description="Basic and acidic residues" evidence="1">
    <location>
        <begin position="1"/>
        <end position="11"/>
    </location>
</feature>
<gene>
    <name evidence="2" type="ORF">KFZ73_19970</name>
</gene>
<organism evidence="2 3">
    <name type="scientific">Tsukamurella paurometabola</name>
    <name type="common">Corynebacterium paurometabolum</name>
    <dbReference type="NCBI Taxonomy" id="2061"/>
    <lineage>
        <taxon>Bacteria</taxon>
        <taxon>Bacillati</taxon>
        <taxon>Actinomycetota</taxon>
        <taxon>Actinomycetes</taxon>
        <taxon>Mycobacteriales</taxon>
        <taxon>Tsukamurellaceae</taxon>
        <taxon>Tsukamurella</taxon>
    </lineage>
</organism>
<comment type="caution">
    <text evidence="2">The sequence shown here is derived from an EMBL/GenBank/DDBJ whole genome shotgun (WGS) entry which is preliminary data.</text>
</comment>
<name>A0ABS5NGT4_TSUPA</name>
<evidence type="ECO:0000313" key="2">
    <source>
        <dbReference type="EMBL" id="MBS4103511.1"/>
    </source>
</evidence>
<dbReference type="Gene3D" id="1.25.40.10">
    <property type="entry name" value="Tetratricopeptide repeat domain"/>
    <property type="match status" value="1"/>
</dbReference>
<dbReference type="EMBL" id="JAGXOE010000067">
    <property type="protein sequence ID" value="MBS4103511.1"/>
    <property type="molecule type" value="Genomic_DNA"/>
</dbReference>
<dbReference type="RefSeq" id="WP_212554849.1">
    <property type="nucleotide sequence ID" value="NZ_JAGXOE010000067.1"/>
</dbReference>
<feature type="compositionally biased region" description="Basic and acidic residues" evidence="1">
    <location>
        <begin position="64"/>
        <end position="175"/>
    </location>
</feature>
<sequence length="434" mass="46894">MAAESNGERRQRAGFTNPADRAERGTGGDSSRGATRGNDRGRGEDRRGGGDRADGRRGGFQSRGGERRSEGARSERRDTGGHRGGDRRDFRGERRDNRGGDARGGDRREYRGGESRGGDRREYGGRPSGDRRSSAPGDRRDFGGRPSGDRRSGGGTADRRGGAPGGDRRGGDRRGGNSFSRNGSGSRPGHGSRSGFQREDQRSERPRTRAGEPSIPNDVDPKELDPAIRRDLLSLDKNNAELVSSHLVMTGRLLDTDPAAALAHARAARERAGRIAAVREACGIAAYMNGEWSEALSELRAAKRMGGTVNLLPMIADSERGLGRPEKAIETARGDEAAQLTGDDRTELRMVEAGARMDLGEYDKAVVTLQAEDLDPSRRGFHAARLFYVYAEALLGAERRDDALTWFLNAAAADEDEFTDAEERVAELSADSAE</sequence>
<reference evidence="2 3" key="1">
    <citation type="submission" date="2021-04" db="EMBL/GenBank/DDBJ databases">
        <title>Whole genome sequence analysis of a thiophenic sulfur metabolizing bacteria.</title>
        <authorList>
            <person name="Akhtar N."/>
            <person name="Akram J."/>
            <person name="Aslam A."/>
        </authorList>
    </citation>
    <scope>NUCLEOTIDE SEQUENCE [LARGE SCALE GENOMIC DNA]</scope>
    <source>
        <strain evidence="2 3">3OW</strain>
    </source>
</reference>
<feature type="compositionally biased region" description="Basic and acidic residues" evidence="1">
    <location>
        <begin position="196"/>
        <end position="210"/>
    </location>
</feature>
<dbReference type="InterPro" id="IPR011990">
    <property type="entry name" value="TPR-like_helical_dom_sf"/>
</dbReference>
<keyword evidence="3" id="KW-1185">Reference proteome</keyword>
<evidence type="ECO:0008006" key="4">
    <source>
        <dbReference type="Google" id="ProtNLM"/>
    </source>
</evidence>
<feature type="region of interest" description="Disordered" evidence="1">
    <location>
        <begin position="1"/>
        <end position="224"/>
    </location>
</feature>
<dbReference type="SUPFAM" id="SSF48452">
    <property type="entry name" value="TPR-like"/>
    <property type="match status" value="1"/>
</dbReference>
<accession>A0ABS5NGT4</accession>
<feature type="compositionally biased region" description="Basic and acidic residues" evidence="1">
    <location>
        <begin position="37"/>
        <end position="57"/>
    </location>
</feature>
<protein>
    <recommendedName>
        <fullName evidence="4">TPR-repeat-containing protein</fullName>
    </recommendedName>
</protein>
<feature type="compositionally biased region" description="Low complexity" evidence="1">
    <location>
        <begin position="176"/>
        <end position="195"/>
    </location>
</feature>
<dbReference type="Proteomes" id="UP000676853">
    <property type="component" value="Unassembled WGS sequence"/>
</dbReference>
<evidence type="ECO:0000256" key="1">
    <source>
        <dbReference type="SAM" id="MobiDB-lite"/>
    </source>
</evidence>